<evidence type="ECO:0000256" key="2">
    <source>
        <dbReference type="ARBA" id="ARBA00022448"/>
    </source>
</evidence>
<organism evidence="5 6">
    <name type="scientific">Nannochloropsis salina CCMP1776</name>
    <dbReference type="NCBI Taxonomy" id="1027361"/>
    <lineage>
        <taxon>Eukaryota</taxon>
        <taxon>Sar</taxon>
        <taxon>Stramenopiles</taxon>
        <taxon>Ochrophyta</taxon>
        <taxon>Eustigmatophyceae</taxon>
        <taxon>Eustigmatales</taxon>
        <taxon>Monodopsidaceae</taxon>
        <taxon>Microchloropsis</taxon>
        <taxon>Microchloropsis salina</taxon>
    </lineage>
</organism>
<dbReference type="InterPro" id="IPR000744">
    <property type="entry name" value="NSF_attach"/>
</dbReference>
<dbReference type="Proteomes" id="UP000355283">
    <property type="component" value="Unassembled WGS sequence"/>
</dbReference>
<dbReference type="InterPro" id="IPR011990">
    <property type="entry name" value="TPR-like_helical_dom_sf"/>
</dbReference>
<dbReference type="Pfam" id="PF14938">
    <property type="entry name" value="SNAP"/>
    <property type="match status" value="1"/>
</dbReference>
<dbReference type="GO" id="GO:0006886">
    <property type="term" value="P:intracellular protein transport"/>
    <property type="evidence" value="ECO:0007669"/>
    <property type="project" value="InterPro"/>
</dbReference>
<reference evidence="5 6" key="1">
    <citation type="submission" date="2019-01" db="EMBL/GenBank/DDBJ databases">
        <title>Nuclear Genome Assembly of the Microalgal Biofuel strain Nannochloropsis salina CCMP1776.</title>
        <authorList>
            <person name="Hovde B."/>
        </authorList>
    </citation>
    <scope>NUCLEOTIDE SEQUENCE [LARGE SCALE GENOMIC DNA]</scope>
    <source>
        <strain evidence="5 6">CCMP1776</strain>
    </source>
</reference>
<protein>
    <recommendedName>
        <fullName evidence="7">Alpha-soluble NSF attachment protein</fullName>
    </recommendedName>
</protein>
<dbReference type="GO" id="GO:0005774">
    <property type="term" value="C:vacuolar membrane"/>
    <property type="evidence" value="ECO:0007669"/>
    <property type="project" value="TreeGrafter"/>
</dbReference>
<feature type="compositionally biased region" description="Basic and acidic residues" evidence="4">
    <location>
        <begin position="189"/>
        <end position="204"/>
    </location>
</feature>
<evidence type="ECO:0000313" key="6">
    <source>
        <dbReference type="Proteomes" id="UP000355283"/>
    </source>
</evidence>
<keyword evidence="2" id="KW-0813">Transport</keyword>
<feature type="compositionally biased region" description="Pro residues" evidence="4">
    <location>
        <begin position="230"/>
        <end position="245"/>
    </location>
</feature>
<dbReference type="PANTHER" id="PTHR13768">
    <property type="entry name" value="SOLUBLE NSF ATTACHMENT PROTEIN SNAP"/>
    <property type="match status" value="1"/>
</dbReference>
<evidence type="ECO:0008006" key="7">
    <source>
        <dbReference type="Google" id="ProtNLM"/>
    </source>
</evidence>
<accession>A0A4D9DGH0</accession>
<evidence type="ECO:0000313" key="5">
    <source>
        <dbReference type="EMBL" id="TFJ87889.1"/>
    </source>
</evidence>
<keyword evidence="3" id="KW-0653">Protein transport</keyword>
<keyword evidence="6" id="KW-1185">Reference proteome</keyword>
<dbReference type="OrthoDB" id="9984275at2759"/>
<name>A0A4D9DGH0_9STRA</name>
<evidence type="ECO:0000256" key="3">
    <source>
        <dbReference type="ARBA" id="ARBA00022927"/>
    </source>
</evidence>
<dbReference type="GO" id="GO:0005483">
    <property type="term" value="F:soluble NSF attachment protein activity"/>
    <property type="evidence" value="ECO:0007669"/>
    <property type="project" value="TreeGrafter"/>
</dbReference>
<dbReference type="GO" id="GO:0019905">
    <property type="term" value="F:syntaxin binding"/>
    <property type="evidence" value="ECO:0007669"/>
    <property type="project" value="TreeGrafter"/>
</dbReference>
<dbReference type="GO" id="GO:0035494">
    <property type="term" value="P:SNARE complex disassembly"/>
    <property type="evidence" value="ECO:0007669"/>
    <property type="project" value="TreeGrafter"/>
</dbReference>
<dbReference type="Gene3D" id="1.25.40.10">
    <property type="entry name" value="Tetratricopeptide repeat domain"/>
    <property type="match status" value="1"/>
</dbReference>
<comment type="caution">
    <text evidence="5">The sequence shown here is derived from an EMBL/GenBank/DDBJ whole genome shotgun (WGS) entry which is preliminary data.</text>
</comment>
<dbReference type="SUPFAM" id="SSF48452">
    <property type="entry name" value="TPR-like"/>
    <property type="match status" value="1"/>
</dbReference>
<dbReference type="GO" id="GO:0031201">
    <property type="term" value="C:SNARE complex"/>
    <property type="evidence" value="ECO:0007669"/>
    <property type="project" value="TreeGrafter"/>
</dbReference>
<evidence type="ECO:0000256" key="4">
    <source>
        <dbReference type="SAM" id="MobiDB-lite"/>
    </source>
</evidence>
<evidence type="ECO:0000256" key="1">
    <source>
        <dbReference type="ARBA" id="ARBA00010050"/>
    </source>
</evidence>
<proteinExistence type="inferred from homology"/>
<dbReference type="PRINTS" id="PR00448">
    <property type="entry name" value="NSFATTACHMNT"/>
</dbReference>
<dbReference type="PANTHER" id="PTHR13768:SF8">
    <property type="entry name" value="ALPHA-SOLUBLE NSF ATTACHMENT PROTEIN"/>
    <property type="match status" value="1"/>
</dbReference>
<feature type="region of interest" description="Disordered" evidence="4">
    <location>
        <begin position="189"/>
        <end position="248"/>
    </location>
</feature>
<dbReference type="EMBL" id="SDOX01000005">
    <property type="protein sequence ID" value="TFJ87889.1"/>
    <property type="molecule type" value="Genomic_DNA"/>
</dbReference>
<sequence>MASQRDRGKAYMEEADKALKRFALFSSSQKYEDASEAYTKAGNCFKVAKAWAEGGGAFTKASELHVKLGSTYDAANAAQEAANCYKNVNPEDAISSLRQAAAFLTELGKFKQIGRIHKDIAEIYEKEGSYDEAVENYVQAADYFSSENNKSSANDALQKTAFLLTTTRGSADPSVENFARAAKIFEEVATREGGREGGREREGGSETETWMMEGSSRWTRRPRFADPSGSSPPPSLPPSLPPPLLPYRAVRTGLQMGLGALGK</sequence>
<dbReference type="AlphaFoldDB" id="A0A4D9DGH0"/>
<gene>
    <name evidence="5" type="ORF">NSK_001236</name>
</gene>
<comment type="similarity">
    <text evidence="1">Belongs to the SNAP family.</text>
</comment>